<evidence type="ECO:0000256" key="2">
    <source>
        <dbReference type="ARBA" id="ARBA00022801"/>
    </source>
</evidence>
<reference evidence="5 6" key="1">
    <citation type="submission" date="2024-02" db="EMBL/GenBank/DDBJ databases">
        <authorList>
            <person name="Saticioglu I.B."/>
        </authorList>
    </citation>
    <scope>NUCLEOTIDE SEQUENCE [LARGE SCALE GENOMIC DNA]</scope>
    <source>
        <strain evidence="5 6">Mu-86</strain>
    </source>
</reference>
<dbReference type="Proteomes" id="UP001368654">
    <property type="component" value="Unassembled WGS sequence"/>
</dbReference>
<dbReference type="InterPro" id="IPR023696">
    <property type="entry name" value="Ureohydrolase_dom_sf"/>
</dbReference>
<dbReference type="PANTHER" id="PTHR43782">
    <property type="entry name" value="ARGINASE"/>
    <property type="match status" value="1"/>
</dbReference>
<dbReference type="SUPFAM" id="SSF52768">
    <property type="entry name" value="Arginase/deacetylase"/>
    <property type="match status" value="1"/>
</dbReference>
<keyword evidence="6" id="KW-1185">Reference proteome</keyword>
<dbReference type="EMBL" id="JBBDGL010000004">
    <property type="protein sequence ID" value="MEJ1156408.1"/>
    <property type="molecule type" value="Genomic_DNA"/>
</dbReference>
<evidence type="ECO:0000313" key="6">
    <source>
        <dbReference type="Proteomes" id="UP001368654"/>
    </source>
</evidence>
<dbReference type="Gene3D" id="3.40.800.10">
    <property type="entry name" value="Ureohydrolase domain"/>
    <property type="match status" value="1"/>
</dbReference>
<dbReference type="Pfam" id="PF00491">
    <property type="entry name" value="Arginase"/>
    <property type="match status" value="1"/>
</dbReference>
<comment type="caution">
    <text evidence="5">The sequence shown here is derived from an EMBL/GenBank/DDBJ whole genome shotgun (WGS) entry which is preliminary data.</text>
</comment>
<keyword evidence="2" id="KW-0378">Hydrolase</keyword>
<evidence type="ECO:0000256" key="1">
    <source>
        <dbReference type="ARBA" id="ARBA00022723"/>
    </source>
</evidence>
<name>A0ABU8LWW1_9MICO</name>
<comment type="similarity">
    <text evidence="4">Belongs to the arginase family.</text>
</comment>
<evidence type="ECO:0000313" key="5">
    <source>
        <dbReference type="EMBL" id="MEJ1156408.1"/>
    </source>
</evidence>
<dbReference type="PANTHER" id="PTHR43782:SF3">
    <property type="entry name" value="ARGINASE"/>
    <property type="match status" value="1"/>
</dbReference>
<accession>A0ABU8LWW1</accession>
<dbReference type="CDD" id="cd09999">
    <property type="entry name" value="Arginase-like_1"/>
    <property type="match status" value="1"/>
</dbReference>
<keyword evidence="1" id="KW-0479">Metal-binding</keyword>
<keyword evidence="3" id="KW-0464">Manganese</keyword>
<evidence type="ECO:0000256" key="3">
    <source>
        <dbReference type="ARBA" id="ARBA00023211"/>
    </source>
</evidence>
<evidence type="ECO:0000256" key="4">
    <source>
        <dbReference type="PROSITE-ProRule" id="PRU00742"/>
    </source>
</evidence>
<sequence length="273" mass="28207">MTRFMIVPQWQGSDSPRAMRLIDGAQSIAGDLPRASCTTIDVASEAGDAQDTGVRRHSAIARTRDRLREALAQSDEPTMLIGGDCGAAVGAIEHVASRHPDLVLVWFDAHADLHTPETSPSGAFGGMALRAALGEGTESLRLNAHALSPTQVVMAGVREYDDSERAFVGSVPITVIDPAQLAAPDDLADAVSALGATKVYVHIDLDVLDPSAISGVTAPVPFGAQVADVVASISQLRSRVELVGSSICGFAPASPAAAVNDLGSILRLVGSLA</sequence>
<dbReference type="RefSeq" id="WP_337338837.1">
    <property type="nucleotide sequence ID" value="NZ_JBBDGL010000004.1"/>
</dbReference>
<dbReference type="InterPro" id="IPR006035">
    <property type="entry name" value="Ureohydrolase"/>
</dbReference>
<protein>
    <submittedName>
        <fullName evidence="5">Arginase family protein</fullName>
    </submittedName>
</protein>
<gene>
    <name evidence="5" type="ORF">WDU96_12435</name>
</gene>
<dbReference type="PRINTS" id="PR00116">
    <property type="entry name" value="ARGINASE"/>
</dbReference>
<proteinExistence type="inferred from homology"/>
<organism evidence="5 6">
    <name type="scientific">Microbacterium marmarense</name>
    <dbReference type="NCBI Taxonomy" id="3122051"/>
    <lineage>
        <taxon>Bacteria</taxon>
        <taxon>Bacillati</taxon>
        <taxon>Actinomycetota</taxon>
        <taxon>Actinomycetes</taxon>
        <taxon>Micrococcales</taxon>
        <taxon>Microbacteriaceae</taxon>
        <taxon>Microbacterium</taxon>
    </lineage>
</organism>
<dbReference type="PROSITE" id="PS51409">
    <property type="entry name" value="ARGINASE_2"/>
    <property type="match status" value="1"/>
</dbReference>